<evidence type="ECO:0000313" key="1">
    <source>
        <dbReference type="EMBL" id="VXD23487.1"/>
    </source>
</evidence>
<dbReference type="EMBL" id="CZCU02000155">
    <property type="protein sequence ID" value="VXD23487.1"/>
    <property type="molecule type" value="Genomic_DNA"/>
</dbReference>
<comment type="caution">
    <text evidence="1">The sequence shown here is derived from an EMBL/GenBank/DDBJ whole genome shotgun (WGS) entry which is preliminary data.</text>
</comment>
<protein>
    <submittedName>
        <fullName evidence="1">Uncharacterized protein</fullName>
    </submittedName>
</protein>
<evidence type="ECO:0000313" key="2">
    <source>
        <dbReference type="Proteomes" id="UP000184550"/>
    </source>
</evidence>
<keyword evidence="2" id="KW-1185">Reference proteome</keyword>
<gene>
    <name evidence="1" type="ORF">PL8927_780129</name>
</gene>
<dbReference type="Proteomes" id="UP000184550">
    <property type="component" value="Unassembled WGS sequence"/>
</dbReference>
<organism evidence="1 2">
    <name type="scientific">Planktothrix serta PCC 8927</name>
    <dbReference type="NCBI Taxonomy" id="671068"/>
    <lineage>
        <taxon>Bacteria</taxon>
        <taxon>Bacillati</taxon>
        <taxon>Cyanobacteriota</taxon>
        <taxon>Cyanophyceae</taxon>
        <taxon>Oscillatoriophycideae</taxon>
        <taxon>Oscillatoriales</taxon>
        <taxon>Microcoleaceae</taxon>
        <taxon>Planktothrix</taxon>
    </lineage>
</organism>
<reference evidence="1" key="1">
    <citation type="submission" date="2019-10" db="EMBL/GenBank/DDBJ databases">
        <authorList>
            <consortium name="Genoscope - CEA"/>
            <person name="William W."/>
        </authorList>
    </citation>
    <scope>NUCLEOTIDE SEQUENCE [LARGE SCALE GENOMIC DNA]</scope>
    <source>
        <strain evidence="1">BBR_PRJEB10992</strain>
    </source>
</reference>
<name>A0A7Z9BXN9_9CYAN</name>
<proteinExistence type="predicted"/>
<accession>A0A7Z9BXN9</accession>
<dbReference type="AlphaFoldDB" id="A0A7Z9BXN9"/>
<sequence length="98" mass="10864">MIVAITNNPYQGLKQEFLLHTEPTPTVAITNNPYQGLKPSNEGGAIFYRVAITNNPYQGLKPVEHWTAYLSNFLGVAITNNPYQGLKPDSVKYSVLIV</sequence>